<keyword evidence="2" id="KW-0596">Phosphopantetheine</keyword>
<organism evidence="6 7">
    <name type="scientific">Micromonospora pisi</name>
    <dbReference type="NCBI Taxonomy" id="589240"/>
    <lineage>
        <taxon>Bacteria</taxon>
        <taxon>Bacillati</taxon>
        <taxon>Actinomycetota</taxon>
        <taxon>Actinomycetes</taxon>
        <taxon>Micromonosporales</taxon>
        <taxon>Micromonosporaceae</taxon>
        <taxon>Micromonospora</taxon>
    </lineage>
</organism>
<dbReference type="InterPro" id="IPR001242">
    <property type="entry name" value="Condensation_dom"/>
</dbReference>
<dbReference type="OrthoDB" id="4477213at2"/>
<dbReference type="PANTHER" id="PTHR45527:SF1">
    <property type="entry name" value="FATTY ACID SYNTHASE"/>
    <property type="match status" value="1"/>
</dbReference>
<dbReference type="SUPFAM" id="SSF56801">
    <property type="entry name" value="Acetyl-CoA synthetase-like"/>
    <property type="match status" value="1"/>
</dbReference>
<protein>
    <submittedName>
        <fullName evidence="6">Amino acid adenylation domain-containing protein</fullName>
    </submittedName>
</protein>
<dbReference type="GO" id="GO:0003824">
    <property type="term" value="F:catalytic activity"/>
    <property type="evidence" value="ECO:0007669"/>
    <property type="project" value="InterPro"/>
</dbReference>
<dbReference type="PROSITE" id="PS00012">
    <property type="entry name" value="PHOSPHOPANTETHEINE"/>
    <property type="match status" value="1"/>
</dbReference>
<dbReference type="InterPro" id="IPR023213">
    <property type="entry name" value="CAT-like_dom_sf"/>
</dbReference>
<dbReference type="InterPro" id="IPR045851">
    <property type="entry name" value="AMP-bd_C_sf"/>
</dbReference>
<dbReference type="InterPro" id="IPR000873">
    <property type="entry name" value="AMP-dep_synth/lig_dom"/>
</dbReference>
<accession>A0A495JBD7</accession>
<dbReference type="Proteomes" id="UP000277671">
    <property type="component" value="Unassembled WGS sequence"/>
</dbReference>
<dbReference type="SUPFAM" id="SSF52777">
    <property type="entry name" value="CoA-dependent acyltransferases"/>
    <property type="match status" value="2"/>
</dbReference>
<dbReference type="Pfam" id="PF00501">
    <property type="entry name" value="AMP-binding"/>
    <property type="match status" value="1"/>
</dbReference>
<reference evidence="6 7" key="1">
    <citation type="submission" date="2018-10" db="EMBL/GenBank/DDBJ databases">
        <title>Sequencing the genomes of 1000 actinobacteria strains.</title>
        <authorList>
            <person name="Klenk H.-P."/>
        </authorList>
    </citation>
    <scope>NUCLEOTIDE SEQUENCE [LARGE SCALE GENOMIC DNA]</scope>
    <source>
        <strain evidence="6 7">DSM 45175</strain>
    </source>
</reference>
<dbReference type="GO" id="GO:0008610">
    <property type="term" value="P:lipid biosynthetic process"/>
    <property type="evidence" value="ECO:0007669"/>
    <property type="project" value="UniProtKB-ARBA"/>
</dbReference>
<sequence>MNKTSTTYAQHAVWFTEQAGVAGGTYQLALGIRFGADLDQSALAEACTAVIDRHEVLSTAVEPDRDGVPALVPAAEKISVRHGELTDDRLSTELTRPFDLRQGPLARFTLLTSPTRGLLLVTAHHLVFDGMSKDVLLADLAAAYEAAVAGRPVDLGPAADPYAGDAAAEQERVTAELEPARRFWDSRWSPPGGVVLPGLIRVPTSAEPGQSREFTLAPELVHGLDRVTREIGVTRFELLLAVVHTLLDRYGNQDLPVGVGMSTRTARSAGRVGLFVNELPTYPPDPSGSFRDYAHAVRTGLREAYRFRHVPLARAVNGLRPAPALTPVSVGYRRRAAAPEFAGAATEVVWSLFNGTARNALHVQVVDGSDAVTVSLQHSPAAIDGAAVDRIGAHLRTVLAAVLDDPDRPMVTLPLLPPDEWAGLVDDGNATARDYPVEATVPELFTARVRRHPEAVAVVDRDRRLTYAELDAVSGRLAALLGQRGVGAGALVAIALDRSWQAVAALLAVLRLGAAYVPVDPAYPPSRQAMLLDDADPALVVTTAPVAARLDPRTPVFVVDDLDAGIEPDGIVTGQAAPVGPDDLAYVLHTSGSTGRPKGVMVRHGALANLLFGLGDLLGAGPAHRWLGLTSLSFDISGVEIFLPLVTGGSVVVASGTHAADGPAVCRLIREQRVTHVQATPSGWRILLDAGFGGPDAGGPDADSPDVGSPESGGIVALAGGEALPLPLARELRARVARLVNGYGPTEATIYATAADLPEGPQRVTIGRPLPNTRAYVLDARMRPVPVGVPGELYLGGPGVASGYLRQPELTGERFVPDPFAPAGSGGSAGRLYRTGDLVRRLPDGRFDFIGRADQQVKIRGHRVELGEIEAGLAAHPAVVAAAVVLRGDATEATLIGYVVPAGPPPEPGALRTHLARTLPAAMLPNTWVFLDRLPLTANGKLDRSALPDPPPDRILVPGPPTTPVEDDVVRRIRSIWQDVLQISDIGLDEDLFDLGGHSLTITRISGRIHQHLGVEVPLEVFFDTPTIAEIAEFVRDSGGGR</sequence>
<dbReference type="PANTHER" id="PTHR45527">
    <property type="entry name" value="NONRIBOSOMAL PEPTIDE SYNTHETASE"/>
    <property type="match status" value="1"/>
</dbReference>
<keyword evidence="7" id="KW-1185">Reference proteome</keyword>
<evidence type="ECO:0000313" key="6">
    <source>
        <dbReference type="EMBL" id="RKR86143.1"/>
    </source>
</evidence>
<dbReference type="AlphaFoldDB" id="A0A495JBD7"/>
<dbReference type="Gene3D" id="3.30.559.10">
    <property type="entry name" value="Chloramphenicol acetyltransferase-like domain"/>
    <property type="match status" value="1"/>
</dbReference>
<dbReference type="EMBL" id="RBKT01000001">
    <property type="protein sequence ID" value="RKR86143.1"/>
    <property type="molecule type" value="Genomic_DNA"/>
</dbReference>
<dbReference type="SUPFAM" id="SSF47336">
    <property type="entry name" value="ACP-like"/>
    <property type="match status" value="1"/>
</dbReference>
<dbReference type="Gene3D" id="3.40.50.980">
    <property type="match status" value="2"/>
</dbReference>
<evidence type="ECO:0000259" key="5">
    <source>
        <dbReference type="PROSITE" id="PS50075"/>
    </source>
</evidence>
<dbReference type="FunFam" id="2.30.38.10:FF:000001">
    <property type="entry name" value="Non-ribosomal peptide synthetase PvdI"/>
    <property type="match status" value="1"/>
</dbReference>
<dbReference type="Pfam" id="PF00550">
    <property type="entry name" value="PP-binding"/>
    <property type="match status" value="1"/>
</dbReference>
<evidence type="ECO:0000256" key="2">
    <source>
        <dbReference type="ARBA" id="ARBA00022450"/>
    </source>
</evidence>
<dbReference type="SMART" id="SM00823">
    <property type="entry name" value="PKS_PP"/>
    <property type="match status" value="1"/>
</dbReference>
<dbReference type="Pfam" id="PF00668">
    <property type="entry name" value="Condensation"/>
    <property type="match status" value="1"/>
</dbReference>
<dbReference type="InterPro" id="IPR009081">
    <property type="entry name" value="PP-bd_ACP"/>
</dbReference>
<dbReference type="InterPro" id="IPR006162">
    <property type="entry name" value="Ppantetheine_attach_site"/>
</dbReference>
<dbReference type="GO" id="GO:0044550">
    <property type="term" value="P:secondary metabolite biosynthetic process"/>
    <property type="evidence" value="ECO:0007669"/>
    <property type="project" value="TreeGrafter"/>
</dbReference>
<dbReference type="RefSeq" id="WP_121153979.1">
    <property type="nucleotide sequence ID" value="NZ_RBKT01000001.1"/>
</dbReference>
<dbReference type="GO" id="GO:0043041">
    <property type="term" value="P:amino acid activation for nonribosomal peptide biosynthetic process"/>
    <property type="evidence" value="ECO:0007669"/>
    <property type="project" value="TreeGrafter"/>
</dbReference>
<dbReference type="Gene3D" id="2.30.38.10">
    <property type="entry name" value="Luciferase, Domain 3"/>
    <property type="match status" value="1"/>
</dbReference>
<feature type="region of interest" description="Disordered" evidence="4">
    <location>
        <begin position="942"/>
        <end position="962"/>
    </location>
</feature>
<feature type="domain" description="Carrier" evidence="5">
    <location>
        <begin position="964"/>
        <end position="1039"/>
    </location>
</feature>
<dbReference type="InterPro" id="IPR010071">
    <property type="entry name" value="AA_adenyl_dom"/>
</dbReference>
<evidence type="ECO:0000256" key="3">
    <source>
        <dbReference type="ARBA" id="ARBA00022553"/>
    </source>
</evidence>
<dbReference type="GO" id="GO:0031177">
    <property type="term" value="F:phosphopantetheine binding"/>
    <property type="evidence" value="ECO:0007669"/>
    <property type="project" value="InterPro"/>
</dbReference>
<evidence type="ECO:0000256" key="4">
    <source>
        <dbReference type="SAM" id="MobiDB-lite"/>
    </source>
</evidence>
<evidence type="ECO:0000313" key="7">
    <source>
        <dbReference type="Proteomes" id="UP000277671"/>
    </source>
</evidence>
<dbReference type="GO" id="GO:0005737">
    <property type="term" value="C:cytoplasm"/>
    <property type="evidence" value="ECO:0007669"/>
    <property type="project" value="TreeGrafter"/>
</dbReference>
<dbReference type="InterPro" id="IPR036736">
    <property type="entry name" value="ACP-like_sf"/>
</dbReference>
<dbReference type="InterPro" id="IPR025110">
    <property type="entry name" value="AMP-bd_C"/>
</dbReference>
<dbReference type="InterPro" id="IPR020845">
    <property type="entry name" value="AMP-binding_CS"/>
</dbReference>
<comment type="caution">
    <text evidence="6">The sequence shown here is derived from an EMBL/GenBank/DDBJ whole genome shotgun (WGS) entry which is preliminary data.</text>
</comment>
<comment type="cofactor">
    <cofactor evidence="1">
        <name>pantetheine 4'-phosphate</name>
        <dbReference type="ChEBI" id="CHEBI:47942"/>
    </cofactor>
</comment>
<dbReference type="FunFam" id="3.40.50.12780:FF:000012">
    <property type="entry name" value="Non-ribosomal peptide synthetase"/>
    <property type="match status" value="1"/>
</dbReference>
<dbReference type="NCBIfam" id="TIGR01733">
    <property type="entry name" value="AA-adenyl-dom"/>
    <property type="match status" value="1"/>
</dbReference>
<evidence type="ECO:0000256" key="1">
    <source>
        <dbReference type="ARBA" id="ARBA00001957"/>
    </source>
</evidence>
<gene>
    <name evidence="6" type="ORF">BDK92_0365</name>
</gene>
<dbReference type="PROSITE" id="PS00455">
    <property type="entry name" value="AMP_BINDING"/>
    <property type="match status" value="1"/>
</dbReference>
<dbReference type="FunFam" id="3.40.50.980:FF:000001">
    <property type="entry name" value="Non-ribosomal peptide synthetase"/>
    <property type="match status" value="1"/>
</dbReference>
<dbReference type="Pfam" id="PF13193">
    <property type="entry name" value="AMP-binding_C"/>
    <property type="match status" value="1"/>
</dbReference>
<keyword evidence="3" id="KW-0597">Phosphoprotein</keyword>
<dbReference type="Gene3D" id="3.30.559.30">
    <property type="entry name" value="Nonribosomal peptide synthetase, condensation domain"/>
    <property type="match status" value="1"/>
</dbReference>
<dbReference type="Gene3D" id="3.30.300.30">
    <property type="match status" value="1"/>
</dbReference>
<name>A0A495JBD7_9ACTN</name>
<dbReference type="InterPro" id="IPR020806">
    <property type="entry name" value="PKS_PP-bd"/>
</dbReference>
<dbReference type="Gene3D" id="1.10.1200.10">
    <property type="entry name" value="ACP-like"/>
    <property type="match status" value="1"/>
</dbReference>
<dbReference type="PROSITE" id="PS50075">
    <property type="entry name" value="CARRIER"/>
    <property type="match status" value="1"/>
</dbReference>
<proteinExistence type="predicted"/>